<keyword evidence="2" id="KW-1185">Reference proteome</keyword>
<dbReference type="EMBL" id="AP028978">
    <property type="protein sequence ID" value="BET96493.1"/>
    <property type="molecule type" value="Genomic_DNA"/>
</dbReference>
<organism evidence="1 2">
    <name type="scientific">Xenorhabdus taiwanensis</name>
    <dbReference type="NCBI Taxonomy" id="3085177"/>
    <lineage>
        <taxon>Bacteria</taxon>
        <taxon>Pseudomonadati</taxon>
        <taxon>Pseudomonadota</taxon>
        <taxon>Gammaproteobacteria</taxon>
        <taxon>Enterobacterales</taxon>
        <taxon>Morganellaceae</taxon>
        <taxon>Xenorhabdus</taxon>
    </lineage>
</organism>
<gene>
    <name evidence="1" type="ORF">TCT1_14140</name>
</gene>
<protein>
    <submittedName>
        <fullName evidence="1">Uncharacterized protein</fullName>
    </submittedName>
</protein>
<dbReference type="Proteomes" id="UP001529514">
    <property type="component" value="Chromosome"/>
</dbReference>
<accession>A0ABM8JUX4</accession>
<evidence type="ECO:0000313" key="1">
    <source>
        <dbReference type="EMBL" id="BET96493.1"/>
    </source>
</evidence>
<dbReference type="RefSeq" id="WP_374053270.1">
    <property type="nucleotide sequence ID" value="NZ_AP028978.1"/>
</dbReference>
<proteinExistence type="predicted"/>
<sequence>MELNLKMRVEGIGESGNFVEMTLFEFTDDGYKSVLICEDKKSLLFAIDKCQEIINAIRKSINK</sequence>
<name>A0ABM8JUX4_9GAMM</name>
<reference evidence="1 2" key="1">
    <citation type="submission" date="2023-10" db="EMBL/GenBank/DDBJ databases">
        <title>Xenorhabdus taiwanensis sp. nov., a symbiotic bacterium associated with the entomopathogenic nematode Steinernema taiwanensis.</title>
        <authorList>
            <person name="Tseng C.T."/>
            <person name="Shu H.Y."/>
            <person name="Chen M.H."/>
            <person name="Fang Y.J."/>
            <person name="Wu T.L."/>
            <person name="Lin Y.C."/>
            <person name="Huang C.J."/>
        </authorList>
    </citation>
    <scope>NUCLEOTIDE SEQUENCE [LARGE SCALE GENOMIC DNA]</scope>
    <source>
        <strain evidence="1 2">TCT-1</strain>
    </source>
</reference>
<evidence type="ECO:0000313" key="2">
    <source>
        <dbReference type="Proteomes" id="UP001529514"/>
    </source>
</evidence>